<dbReference type="Proteomes" id="UP000177269">
    <property type="component" value="Unassembled WGS sequence"/>
</dbReference>
<sequence>MTGKREKSSGLQPPPLPLRSKRATEAHGMKGGRRKDTPSSDKHQAPNNKLQKKYQDTNHLLRRSKGGEEGEDGLF</sequence>
<dbReference type="AlphaFoldDB" id="A0A1G2P1U5"/>
<organism evidence="2 3">
    <name type="scientific">Candidatus Taylorbacteria bacterium RIFCSPLOWO2_12_FULL_43_20</name>
    <dbReference type="NCBI Taxonomy" id="1802332"/>
    <lineage>
        <taxon>Bacteria</taxon>
        <taxon>Candidatus Tayloriibacteriota</taxon>
    </lineage>
</organism>
<comment type="caution">
    <text evidence="2">The sequence shown here is derived from an EMBL/GenBank/DDBJ whole genome shotgun (WGS) entry which is preliminary data.</text>
</comment>
<accession>A0A1G2P1U5</accession>
<dbReference type="EMBL" id="MHSK01000015">
    <property type="protein sequence ID" value="OHA42315.1"/>
    <property type="molecule type" value="Genomic_DNA"/>
</dbReference>
<evidence type="ECO:0000256" key="1">
    <source>
        <dbReference type="SAM" id="MobiDB-lite"/>
    </source>
</evidence>
<evidence type="ECO:0000313" key="3">
    <source>
        <dbReference type="Proteomes" id="UP000177269"/>
    </source>
</evidence>
<evidence type="ECO:0000313" key="2">
    <source>
        <dbReference type="EMBL" id="OHA42315.1"/>
    </source>
</evidence>
<feature type="region of interest" description="Disordered" evidence="1">
    <location>
        <begin position="1"/>
        <end position="75"/>
    </location>
</feature>
<proteinExistence type="predicted"/>
<protein>
    <submittedName>
        <fullName evidence="2">Uncharacterized protein</fullName>
    </submittedName>
</protein>
<reference evidence="2 3" key="1">
    <citation type="journal article" date="2016" name="Nat. Commun.">
        <title>Thousands of microbial genomes shed light on interconnected biogeochemical processes in an aquifer system.</title>
        <authorList>
            <person name="Anantharaman K."/>
            <person name="Brown C.T."/>
            <person name="Hug L.A."/>
            <person name="Sharon I."/>
            <person name="Castelle C.J."/>
            <person name="Probst A.J."/>
            <person name="Thomas B.C."/>
            <person name="Singh A."/>
            <person name="Wilkins M.J."/>
            <person name="Karaoz U."/>
            <person name="Brodie E.L."/>
            <person name="Williams K.H."/>
            <person name="Hubbard S.S."/>
            <person name="Banfield J.F."/>
        </authorList>
    </citation>
    <scope>NUCLEOTIDE SEQUENCE [LARGE SCALE GENOMIC DNA]</scope>
</reference>
<feature type="compositionally biased region" description="Basic and acidic residues" evidence="1">
    <location>
        <begin position="22"/>
        <end position="44"/>
    </location>
</feature>
<name>A0A1G2P1U5_9BACT</name>
<gene>
    <name evidence="2" type="ORF">A3G52_03920</name>
</gene>